<evidence type="ECO:0000256" key="1">
    <source>
        <dbReference type="SAM" id="Phobius"/>
    </source>
</evidence>
<feature type="transmembrane region" description="Helical" evidence="1">
    <location>
        <begin position="54"/>
        <end position="74"/>
    </location>
</feature>
<evidence type="ECO:0000313" key="5">
    <source>
        <dbReference type="Proteomes" id="UP000481616"/>
    </source>
</evidence>
<dbReference type="RefSeq" id="WP_022040909.1">
    <property type="nucleotide sequence ID" value="NZ_JADNBX010000001.1"/>
</dbReference>
<protein>
    <submittedName>
        <fullName evidence="3">DUF4133 domain-containing protein</fullName>
    </submittedName>
</protein>
<reference evidence="4 5" key="1">
    <citation type="journal article" date="2019" name="Nat. Med.">
        <title>A library of human gut bacterial isolates paired with longitudinal multiomics data enables mechanistic microbiome research.</title>
        <authorList>
            <person name="Poyet M."/>
            <person name="Groussin M."/>
            <person name="Gibbons S.M."/>
            <person name="Avila-Pacheco J."/>
            <person name="Jiang X."/>
            <person name="Kearney S.M."/>
            <person name="Perrotta A.R."/>
            <person name="Berdy B."/>
            <person name="Zhao S."/>
            <person name="Lieberman T.D."/>
            <person name="Swanson P.K."/>
            <person name="Smith M."/>
            <person name="Roesemann S."/>
            <person name="Alexander J.E."/>
            <person name="Rich S.A."/>
            <person name="Livny J."/>
            <person name="Vlamakis H."/>
            <person name="Clish C."/>
            <person name="Bullock K."/>
            <person name="Deik A."/>
            <person name="Scott J."/>
            <person name="Pierce K.A."/>
            <person name="Xavier R.J."/>
            <person name="Alm E.J."/>
        </authorList>
    </citation>
    <scope>NUCLEOTIDE SEQUENCE [LARGE SCALE GENOMIC DNA]</scope>
    <source>
        <strain evidence="2 5">BIOML-A1</strain>
        <strain evidence="3 4">BIOML-A4</strain>
    </source>
</reference>
<keyword evidence="1" id="KW-1133">Transmembrane helix</keyword>
<evidence type="ECO:0000313" key="2">
    <source>
        <dbReference type="EMBL" id="KAA5396761.1"/>
    </source>
</evidence>
<dbReference type="Proteomes" id="UP000481616">
    <property type="component" value="Unassembled WGS sequence"/>
</dbReference>
<evidence type="ECO:0000313" key="4">
    <source>
        <dbReference type="Proteomes" id="UP000441162"/>
    </source>
</evidence>
<sequence>MKGRDERYPDYPLFKGLQRPLEFMGIQGRYIYWAAGSAGGAIVGFVIAYCLAGFVAGLVVLAVILSAGISLIILKQRKGLHTKKNRKGVYVYARSKKI</sequence>
<dbReference type="AlphaFoldDB" id="A0A4Q5HPH5"/>
<keyword evidence="1" id="KW-0472">Membrane</keyword>
<dbReference type="EMBL" id="VVYY01000012">
    <property type="protein sequence ID" value="KAA5396761.1"/>
    <property type="molecule type" value="Genomic_DNA"/>
</dbReference>
<evidence type="ECO:0000313" key="3">
    <source>
        <dbReference type="EMBL" id="KAA5404122.1"/>
    </source>
</evidence>
<dbReference type="Proteomes" id="UP000441162">
    <property type="component" value="Unassembled WGS sequence"/>
</dbReference>
<gene>
    <name evidence="3" type="ORF">F2Y51_13805</name>
    <name evidence="2" type="ORF">F2Y58_14740</name>
</gene>
<dbReference type="InterPro" id="IPR025407">
    <property type="entry name" value="DUF4133"/>
</dbReference>
<keyword evidence="1" id="KW-0812">Transmembrane</keyword>
<proteinExistence type="predicted"/>
<feature type="transmembrane region" description="Helical" evidence="1">
    <location>
        <begin position="30"/>
        <end position="48"/>
    </location>
</feature>
<organism evidence="3 4">
    <name type="scientific">Phocaeicola dorei</name>
    <dbReference type="NCBI Taxonomy" id="357276"/>
    <lineage>
        <taxon>Bacteria</taxon>
        <taxon>Pseudomonadati</taxon>
        <taxon>Bacteroidota</taxon>
        <taxon>Bacteroidia</taxon>
        <taxon>Bacteroidales</taxon>
        <taxon>Bacteroidaceae</taxon>
        <taxon>Phocaeicola</taxon>
    </lineage>
</organism>
<comment type="caution">
    <text evidence="3">The sequence shown here is derived from an EMBL/GenBank/DDBJ whole genome shotgun (WGS) entry which is preliminary data.</text>
</comment>
<name>A0A4Q5HPH5_9BACT</name>
<accession>A0A4Q5HPH5</accession>
<dbReference type="Pfam" id="PF13571">
    <property type="entry name" value="DUF4133"/>
    <property type="match status" value="1"/>
</dbReference>
<dbReference type="EMBL" id="VVZA01000011">
    <property type="protein sequence ID" value="KAA5404122.1"/>
    <property type="molecule type" value="Genomic_DNA"/>
</dbReference>